<dbReference type="GO" id="GO:0005886">
    <property type="term" value="C:plasma membrane"/>
    <property type="evidence" value="ECO:0007669"/>
    <property type="project" value="UniProtKB-SubCell"/>
</dbReference>
<evidence type="ECO:0000313" key="14">
    <source>
        <dbReference type="Proteomes" id="UP000006238"/>
    </source>
</evidence>
<feature type="transmembrane region" description="Helical" evidence="9">
    <location>
        <begin position="460"/>
        <end position="481"/>
    </location>
</feature>
<dbReference type="GO" id="GO:0043952">
    <property type="term" value="P:protein transport by the Sec complex"/>
    <property type="evidence" value="ECO:0007669"/>
    <property type="project" value="UniProtKB-UniRule"/>
</dbReference>
<keyword evidence="4 9" id="KW-0812">Transmembrane</keyword>
<evidence type="ECO:0000259" key="12">
    <source>
        <dbReference type="Pfam" id="PF22599"/>
    </source>
</evidence>
<keyword evidence="3 9" id="KW-1003">Cell membrane</keyword>
<gene>
    <name evidence="9 13" type="primary">secD</name>
    <name evidence="10" type="synonym">secF</name>
    <name evidence="13" type="ORF">BUTYVIB_00979</name>
</gene>
<dbReference type="NCBIfam" id="TIGR01129">
    <property type="entry name" value="secD"/>
    <property type="match status" value="1"/>
</dbReference>
<comment type="subunit">
    <text evidence="10">Forms a complex with SecD. Part of the essential Sec protein translocation apparatus which comprises SecA, SecYEG and auxiliary proteins SecDF. Other proteins may also be involved.</text>
</comment>
<comment type="function">
    <text evidence="9">Part of the Sec protein translocase complex. Interacts with the SecYEG preprotein conducting channel. SecDF uses the proton motive force (PMF) to complete protein translocation after the ATP-dependent function of SecA.</text>
</comment>
<dbReference type="InterPro" id="IPR022645">
    <property type="entry name" value="SecD/SecF_bac"/>
</dbReference>
<evidence type="ECO:0000256" key="10">
    <source>
        <dbReference type="HAMAP-Rule" id="MF_01464"/>
    </source>
</evidence>
<dbReference type="HAMAP" id="MF_01463_B">
    <property type="entry name" value="SecD_B"/>
    <property type="match status" value="1"/>
</dbReference>
<evidence type="ECO:0000256" key="3">
    <source>
        <dbReference type="ARBA" id="ARBA00022475"/>
    </source>
</evidence>
<dbReference type="PRINTS" id="PR01755">
    <property type="entry name" value="SECFTRNLCASE"/>
</dbReference>
<dbReference type="InterPro" id="IPR048634">
    <property type="entry name" value="SecD_SecF_C"/>
</dbReference>
<feature type="transmembrane region" description="Helical" evidence="9">
    <location>
        <begin position="718"/>
        <end position="744"/>
    </location>
</feature>
<feature type="transmembrane region" description="Helical" evidence="9">
    <location>
        <begin position="285"/>
        <end position="303"/>
    </location>
</feature>
<dbReference type="RefSeq" id="WP_005602216.1">
    <property type="nucleotide sequence ID" value="NZ_GG663522.1"/>
</dbReference>
<dbReference type="Gene3D" id="3.30.70.3400">
    <property type="match status" value="1"/>
</dbReference>
<comment type="similarity">
    <text evidence="9">Belongs to the SecD/SecF family. SecD subfamily.</text>
</comment>
<dbReference type="InterPro" id="IPR055344">
    <property type="entry name" value="SecD_SecF_C_bact"/>
</dbReference>
<dbReference type="EMBL" id="ABWN01000023">
    <property type="protein sequence ID" value="EFF68895.1"/>
    <property type="molecule type" value="Genomic_DNA"/>
</dbReference>
<comment type="subcellular location">
    <subcellularLocation>
        <location evidence="1 9">Cell membrane</location>
        <topology evidence="1 9">Multi-pass membrane protein</topology>
    </subcellularLocation>
</comment>
<keyword evidence="14" id="KW-1185">Reference proteome</keyword>
<keyword evidence="7 9" id="KW-0811">Translocation</keyword>
<evidence type="ECO:0000259" key="11">
    <source>
        <dbReference type="Pfam" id="PF02355"/>
    </source>
</evidence>
<dbReference type="FunFam" id="1.20.1640.10:FF:000004">
    <property type="entry name" value="Protein translocase subunit SecD"/>
    <property type="match status" value="1"/>
</dbReference>
<evidence type="ECO:0000256" key="9">
    <source>
        <dbReference type="HAMAP-Rule" id="MF_01463"/>
    </source>
</evidence>
<evidence type="ECO:0000256" key="1">
    <source>
        <dbReference type="ARBA" id="ARBA00004651"/>
    </source>
</evidence>
<dbReference type="GO" id="GO:0006605">
    <property type="term" value="P:protein targeting"/>
    <property type="evidence" value="ECO:0007669"/>
    <property type="project" value="UniProtKB-UniRule"/>
</dbReference>
<dbReference type="InterPro" id="IPR022813">
    <property type="entry name" value="SecD/SecF_arch_bac"/>
</dbReference>
<dbReference type="PANTHER" id="PTHR30081">
    <property type="entry name" value="PROTEIN-EXPORT MEMBRANE PROTEIN SEC"/>
    <property type="match status" value="1"/>
</dbReference>
<organism evidence="13 14">
    <name type="scientific">Eshraghiella crossota DSM 2876</name>
    <dbReference type="NCBI Taxonomy" id="511680"/>
    <lineage>
        <taxon>Bacteria</taxon>
        <taxon>Bacillati</taxon>
        <taxon>Bacillota</taxon>
        <taxon>Clostridia</taxon>
        <taxon>Lachnospirales</taxon>
        <taxon>Lachnospiraceae</taxon>
        <taxon>Eshraghiella</taxon>
    </lineage>
</organism>
<proteinExistence type="inferred from homology"/>
<evidence type="ECO:0000313" key="13">
    <source>
        <dbReference type="EMBL" id="EFF68895.1"/>
    </source>
</evidence>
<dbReference type="Gene3D" id="3.30.1360.200">
    <property type="match status" value="1"/>
</dbReference>
<dbReference type="eggNOG" id="COG0342">
    <property type="taxonomic scope" value="Bacteria"/>
</dbReference>
<evidence type="ECO:0000256" key="4">
    <source>
        <dbReference type="ARBA" id="ARBA00022692"/>
    </source>
</evidence>
<dbReference type="Pfam" id="PF22599">
    <property type="entry name" value="SecDF_P1_head"/>
    <property type="match status" value="1"/>
</dbReference>
<accession>D4RYS1</accession>
<keyword evidence="2 9" id="KW-0813">Transport</keyword>
<name>D4RYS1_9FIRM</name>
<evidence type="ECO:0000256" key="8">
    <source>
        <dbReference type="ARBA" id="ARBA00023136"/>
    </source>
</evidence>
<dbReference type="GO" id="GO:0065002">
    <property type="term" value="P:intracellular protein transmembrane transport"/>
    <property type="evidence" value="ECO:0007669"/>
    <property type="project" value="UniProtKB-UniRule"/>
</dbReference>
<feature type="transmembrane region" description="Helical" evidence="9">
    <location>
        <begin position="694"/>
        <end position="712"/>
    </location>
</feature>
<feature type="domain" description="SecDF P1 head subdomain" evidence="12">
    <location>
        <begin position="156"/>
        <end position="260"/>
    </location>
</feature>
<dbReference type="STRING" id="45851.BHV86_05475"/>
<comment type="caution">
    <text evidence="13">The sequence shown here is derived from an EMBL/GenBank/DDBJ whole genome shotgun (WGS) entry which is preliminary data.</text>
</comment>
<keyword evidence="5 9" id="KW-0653">Protein transport</keyword>
<dbReference type="PANTHER" id="PTHR30081:SF1">
    <property type="entry name" value="PROTEIN TRANSLOCASE SUBUNIT SECD"/>
    <property type="match status" value="1"/>
</dbReference>
<feature type="transmembrane region" description="Helical" evidence="9">
    <location>
        <begin position="310"/>
        <end position="329"/>
    </location>
</feature>
<keyword evidence="8 9" id="KW-0472">Membrane</keyword>
<comment type="similarity">
    <text evidence="10">Belongs to the SecD/SecF family. SecF subfamily.</text>
</comment>
<dbReference type="GO" id="GO:0015450">
    <property type="term" value="F:protein-transporting ATPase activity"/>
    <property type="evidence" value="ECO:0007669"/>
    <property type="project" value="InterPro"/>
</dbReference>
<dbReference type="HOGENOM" id="CLU_007894_3_0_9"/>
<protein>
    <recommendedName>
        <fullName evidence="9 10">Multifunctional fusion protein</fullName>
    </recommendedName>
    <domain>
        <recommendedName>
            <fullName evidence="9">Protein translocase subunit SecD</fullName>
        </recommendedName>
    </domain>
    <domain>
        <recommendedName>
            <fullName evidence="10">Protein-export membrane protein SecF</fullName>
        </recommendedName>
    </domain>
</protein>
<dbReference type="InterPro" id="IPR005791">
    <property type="entry name" value="SecD"/>
</dbReference>
<feature type="transmembrane region" description="Helical" evidence="9">
    <location>
        <begin position="614"/>
        <end position="635"/>
    </location>
</feature>
<dbReference type="eggNOG" id="COG0341">
    <property type="taxonomic scope" value="Bacteria"/>
</dbReference>
<sequence>MKIWQKIVATVALLGAFVLAGYTVLCGFGNGHKGSARNITLGLDLNGGVSVTYQAVGEVSSQDMNDVVYKMVKRVEEYDGAQVYKEGSNRVTIEIPGADDAQTILEELGKPGALYFINQYASDDKTANYTSQYAVDASGNLALVTKLNKTLDEIKADGTIILTGEDIKDAQGVYQQNSSGSKQAVVSFALTEEGAAKFKEATTKAASKKWSIGVYYDGEFISVPKVNSAITDGEGVIEGMADIEEAKNLASAIRIGALPVELEEVSSQVVGATLGQEAISTSVKAGIIGFVLLFIFMIAYYKIPGLAANFALIAYTAGMLLILNVFNFTLTLPGIAGIILGIGMAVDANVIINARISEELARGVSVRSAIATGFKKALSAIIDGNVTTLIAAIVLGIIGSGPVKGFALTLGIGIALSMFTSLVVARWVLLLLYHLGCNKEKMYGIHKERASVNFVSKRKIFISISALVIATGVAFATINGVKGNGSFNLDLEFSGGTSTTVNFDKEYTLDEVEKEIIPEIKKATGLSTVQQQAVKGTNQVIFKTKWLTEKQQNSFYSLLKDKYNVDVTNPDKLSSEKISATISSEMRRDAIIAVIVATICMLIYIWIRFRDVKFATSAIIALIHDVLIVITFYIISRIPVGNTFIACMLTIVGYSINATIVIFDRIRENMKIMTKSTLSEVVNSSITSTLSRSINTSLTTFIMVLMLYILGVSSIREFAAPIMVGILAGGYSSVCITGALWFMMKKSSYKRALKKENK</sequence>
<feature type="transmembrane region" description="Helical" evidence="9">
    <location>
        <begin position="405"/>
        <end position="433"/>
    </location>
</feature>
<feature type="transmembrane region" description="Helical" evidence="9">
    <location>
        <begin position="641"/>
        <end position="663"/>
    </location>
</feature>
<dbReference type="Pfam" id="PF02355">
    <property type="entry name" value="SecD_SecF_C"/>
    <property type="match status" value="2"/>
</dbReference>
<dbReference type="NCBIfam" id="TIGR00966">
    <property type="entry name" value="transloc_SecF"/>
    <property type="match status" value="1"/>
</dbReference>
<dbReference type="GeneID" id="98918853"/>
<feature type="transmembrane region" description="Helical" evidence="9">
    <location>
        <begin position="335"/>
        <end position="356"/>
    </location>
</feature>
<comment type="subunit">
    <text evidence="9">Forms a complex with SecF. Part of the essential Sec protein translocation apparatus which comprises SecA, SecYEG and auxiliary proteins SecDF. Other proteins may also be involved.</text>
</comment>
<dbReference type="Gene3D" id="1.20.1640.10">
    <property type="entry name" value="Multidrug efflux transporter AcrB transmembrane domain"/>
    <property type="match status" value="2"/>
</dbReference>
<feature type="domain" description="Protein export membrane protein SecD/SecF C-terminal" evidence="11">
    <location>
        <begin position="261"/>
        <end position="432"/>
    </location>
</feature>
<dbReference type="AlphaFoldDB" id="D4RYS1"/>
<feature type="domain" description="Protein export membrane protein SecD/SecF C-terminal" evidence="11">
    <location>
        <begin position="569"/>
        <end position="746"/>
    </location>
</feature>
<dbReference type="SUPFAM" id="SSF82866">
    <property type="entry name" value="Multidrug efflux transporter AcrB transmembrane domain"/>
    <property type="match status" value="2"/>
</dbReference>
<comment type="caution">
    <text evidence="9">Lacks conserved residue(s) required for the propagation of feature annotation.</text>
</comment>
<dbReference type="NCBIfam" id="TIGR00916">
    <property type="entry name" value="2A0604s01"/>
    <property type="match status" value="2"/>
</dbReference>
<dbReference type="Proteomes" id="UP000006238">
    <property type="component" value="Unassembled WGS sequence"/>
</dbReference>
<dbReference type="InterPro" id="IPR054384">
    <property type="entry name" value="SecDF_P1_head"/>
</dbReference>
<dbReference type="InterPro" id="IPR005665">
    <property type="entry name" value="SecF_bac"/>
</dbReference>
<evidence type="ECO:0000256" key="6">
    <source>
        <dbReference type="ARBA" id="ARBA00022989"/>
    </source>
</evidence>
<evidence type="ECO:0000256" key="5">
    <source>
        <dbReference type="ARBA" id="ARBA00022927"/>
    </source>
</evidence>
<keyword evidence="6 9" id="KW-1133">Transmembrane helix</keyword>
<reference evidence="13 14" key="1">
    <citation type="submission" date="2010-02" db="EMBL/GenBank/DDBJ databases">
        <authorList>
            <person name="Weinstock G."/>
            <person name="Sodergren E."/>
            <person name="Clifton S."/>
            <person name="Fulton L."/>
            <person name="Fulton B."/>
            <person name="Courtney L."/>
            <person name="Fronick C."/>
            <person name="Harrison M."/>
            <person name="Strong C."/>
            <person name="Farmer C."/>
            <person name="Delahaunty K."/>
            <person name="Markovic C."/>
            <person name="Hall O."/>
            <person name="Minx P."/>
            <person name="Tomlinson C."/>
            <person name="Mitreva M."/>
            <person name="Nelson J."/>
            <person name="Hou S."/>
            <person name="Wollam A."/>
            <person name="Pepin K.H."/>
            <person name="Johnson M."/>
            <person name="Bhonagiri V."/>
            <person name="Zhang X."/>
            <person name="Suruliraj S."/>
            <person name="Warren W."/>
            <person name="Chinwalla A."/>
            <person name="Mardis E.R."/>
            <person name="Wilson R.K."/>
        </authorList>
    </citation>
    <scope>NUCLEOTIDE SEQUENCE [LARGE SCALE GENOMIC DNA]</scope>
    <source>
        <strain evidence="13 14">DSM 2876</strain>
    </source>
</reference>
<feature type="transmembrane region" description="Helical" evidence="9">
    <location>
        <begin position="377"/>
        <end position="399"/>
    </location>
</feature>
<feature type="transmembrane region" description="Helical" evidence="9">
    <location>
        <begin position="590"/>
        <end position="607"/>
    </location>
</feature>
<evidence type="ECO:0000256" key="7">
    <source>
        <dbReference type="ARBA" id="ARBA00023010"/>
    </source>
</evidence>
<evidence type="ECO:0000256" key="2">
    <source>
        <dbReference type="ARBA" id="ARBA00022448"/>
    </source>
</evidence>
<dbReference type="HAMAP" id="MF_01464_B">
    <property type="entry name" value="SecF_B"/>
    <property type="match status" value="1"/>
</dbReference>